<feature type="signal peptide" evidence="1">
    <location>
        <begin position="1"/>
        <end position="19"/>
    </location>
</feature>
<protein>
    <submittedName>
        <fullName evidence="2">Uncharacterized protein</fullName>
    </submittedName>
</protein>
<accession>A0A1F4UBI1</accession>
<name>A0A1F4UBI1_UNCW3</name>
<keyword evidence="1" id="KW-0732">Signal</keyword>
<evidence type="ECO:0000313" key="2">
    <source>
        <dbReference type="EMBL" id="OGC42229.1"/>
    </source>
</evidence>
<proteinExistence type="predicted"/>
<evidence type="ECO:0000256" key="1">
    <source>
        <dbReference type="SAM" id="SignalP"/>
    </source>
</evidence>
<organism evidence="2 3">
    <name type="scientific">candidate division WOR-3 bacterium RBG_13_43_14</name>
    <dbReference type="NCBI Taxonomy" id="1802590"/>
    <lineage>
        <taxon>Bacteria</taxon>
        <taxon>Bacteria division WOR-3</taxon>
    </lineage>
</organism>
<feature type="chain" id="PRO_5009514824" evidence="1">
    <location>
        <begin position="20"/>
        <end position="328"/>
    </location>
</feature>
<dbReference type="Proteomes" id="UP000177025">
    <property type="component" value="Unassembled WGS sequence"/>
</dbReference>
<sequence>MKKCLLSLLVIVFALVLNCGNEPPEGFYEGTPEDSAAIQSLLDSNTELLVSEDIFINGYIPVSFGAIAFSVADSYFRNDSTIIKRHCDSTAMELSLRTDILDFWFAKDTTCTVFLYDTFSVISLMHYDLRNIGYYFWGSDTDPQLDTVLVDTTDGYAELNFTGNGYRHIFFDRDDNGDWLLKRISYGTYYFPASSPDLPLMQKVVFIRTDGERDSIIASSYDTLYTGHIMNRFRAIDSLLSFANGEQVTVQFTLYTGSITADMCQFYASCGGNRVHIVDNGDTLTFSGTGIQNLCFEAILADGYYYQQPEKEFGGQMWVIPVELGGAQ</sequence>
<comment type="caution">
    <text evidence="2">The sequence shown here is derived from an EMBL/GenBank/DDBJ whole genome shotgun (WGS) entry which is preliminary data.</text>
</comment>
<dbReference type="AlphaFoldDB" id="A0A1F4UBI1"/>
<evidence type="ECO:0000313" key="3">
    <source>
        <dbReference type="Proteomes" id="UP000177025"/>
    </source>
</evidence>
<dbReference type="EMBL" id="MEUM01000076">
    <property type="protein sequence ID" value="OGC42229.1"/>
    <property type="molecule type" value="Genomic_DNA"/>
</dbReference>
<reference evidence="2 3" key="1">
    <citation type="journal article" date="2016" name="Nat. Commun.">
        <title>Thousands of microbial genomes shed light on interconnected biogeochemical processes in an aquifer system.</title>
        <authorList>
            <person name="Anantharaman K."/>
            <person name="Brown C.T."/>
            <person name="Hug L.A."/>
            <person name="Sharon I."/>
            <person name="Castelle C.J."/>
            <person name="Probst A.J."/>
            <person name="Thomas B.C."/>
            <person name="Singh A."/>
            <person name="Wilkins M.J."/>
            <person name="Karaoz U."/>
            <person name="Brodie E.L."/>
            <person name="Williams K.H."/>
            <person name="Hubbard S.S."/>
            <person name="Banfield J.F."/>
        </authorList>
    </citation>
    <scope>NUCLEOTIDE SEQUENCE [LARGE SCALE GENOMIC DNA]</scope>
</reference>
<gene>
    <name evidence="2" type="ORF">A2Y85_00405</name>
</gene>